<dbReference type="InterPro" id="IPR037883">
    <property type="entry name" value="Knr4/Smi1-like_sf"/>
</dbReference>
<accession>A0A8E2FA38</accession>
<dbReference type="EMBL" id="KV748821">
    <property type="protein sequence ID" value="OCL12851.1"/>
    <property type="molecule type" value="Genomic_DNA"/>
</dbReference>
<keyword evidence="3" id="KW-1185">Reference proteome</keyword>
<gene>
    <name evidence="2" type="ORF">AOQ84DRAFT_136979</name>
</gene>
<name>A0A8E2FA38_9PEZI</name>
<dbReference type="SUPFAM" id="SSF160631">
    <property type="entry name" value="SMI1/KNR4-like"/>
    <property type="match status" value="1"/>
</dbReference>
<dbReference type="SMART" id="SM00860">
    <property type="entry name" value="SMI1_KNR4"/>
    <property type="match status" value="1"/>
</dbReference>
<sequence length="465" mass="53015">MSLKASRKFSPQHILTEKSTWDVARNASEIALEFALLGYISIATSLFSTTVEFNNACKGAWSPGLYFAWEAADSWPTYIPPEDRTPEALTKLENERILWKRDTHMDEAGLDRLLSVAQGDASGALWGRSSLRPDDFAAALDLALFLGKEDRAREILKTIAKNFHWMFKDVSKSRRAWKLLKDKALAQELGLKDEKVLAFAEEVRRVFQQRIDDGPIRRPYEHKTIAELVKLCDENTIKNACWEETDYDPDNPPNTILRDPAAPEAIAALEKRINHGLPEDYKEFLSISNGLGSWWNGFFGEPEISSTDTVQIMDATEEQNKWTELGVELLRIPNLPICMNWPAFESVFKINNGDSDSEYVWLIGPELVRKARQSLWEAYEKADEAVKGQIDEAIQSTYGSKAASDELEWLVTTWSSRGLELYTYASFREYLEYVVGETAKEDIMGEEDEEGRPLHSHYVFAYSLR</sequence>
<reference evidence="2 3" key="1">
    <citation type="journal article" date="2016" name="Nat. Commun.">
        <title>Ectomycorrhizal ecology is imprinted in the genome of the dominant symbiotic fungus Cenococcum geophilum.</title>
        <authorList>
            <consortium name="DOE Joint Genome Institute"/>
            <person name="Peter M."/>
            <person name="Kohler A."/>
            <person name="Ohm R.A."/>
            <person name="Kuo A."/>
            <person name="Krutzmann J."/>
            <person name="Morin E."/>
            <person name="Arend M."/>
            <person name="Barry K.W."/>
            <person name="Binder M."/>
            <person name="Choi C."/>
            <person name="Clum A."/>
            <person name="Copeland A."/>
            <person name="Grisel N."/>
            <person name="Haridas S."/>
            <person name="Kipfer T."/>
            <person name="LaButti K."/>
            <person name="Lindquist E."/>
            <person name="Lipzen A."/>
            <person name="Maire R."/>
            <person name="Meier B."/>
            <person name="Mihaltcheva S."/>
            <person name="Molinier V."/>
            <person name="Murat C."/>
            <person name="Poggeler S."/>
            <person name="Quandt C.A."/>
            <person name="Sperisen C."/>
            <person name="Tritt A."/>
            <person name="Tisserant E."/>
            <person name="Crous P.W."/>
            <person name="Henrissat B."/>
            <person name="Nehls U."/>
            <person name="Egli S."/>
            <person name="Spatafora J.W."/>
            <person name="Grigoriev I.V."/>
            <person name="Martin F.M."/>
        </authorList>
    </citation>
    <scope>NUCLEOTIDE SEQUENCE [LARGE SCALE GENOMIC DNA]</scope>
    <source>
        <strain evidence="2 3">CBS 207.34</strain>
    </source>
</reference>
<dbReference type="Proteomes" id="UP000250140">
    <property type="component" value="Unassembled WGS sequence"/>
</dbReference>
<dbReference type="AlphaFoldDB" id="A0A8E2FA38"/>
<evidence type="ECO:0000259" key="1">
    <source>
        <dbReference type="SMART" id="SM00860"/>
    </source>
</evidence>
<organism evidence="2 3">
    <name type="scientific">Glonium stellatum</name>
    <dbReference type="NCBI Taxonomy" id="574774"/>
    <lineage>
        <taxon>Eukaryota</taxon>
        <taxon>Fungi</taxon>
        <taxon>Dikarya</taxon>
        <taxon>Ascomycota</taxon>
        <taxon>Pezizomycotina</taxon>
        <taxon>Dothideomycetes</taxon>
        <taxon>Pleosporomycetidae</taxon>
        <taxon>Gloniales</taxon>
        <taxon>Gloniaceae</taxon>
        <taxon>Glonium</taxon>
    </lineage>
</organism>
<dbReference type="Gene3D" id="3.40.1580.10">
    <property type="entry name" value="SMI1/KNR4-like"/>
    <property type="match status" value="1"/>
</dbReference>
<dbReference type="OrthoDB" id="2788868at2759"/>
<dbReference type="InterPro" id="IPR018958">
    <property type="entry name" value="Knr4/Smi1-like_dom"/>
</dbReference>
<feature type="domain" description="Knr4/Smi1-like" evidence="1">
    <location>
        <begin position="260"/>
        <end position="433"/>
    </location>
</feature>
<evidence type="ECO:0000313" key="2">
    <source>
        <dbReference type="EMBL" id="OCL12851.1"/>
    </source>
</evidence>
<evidence type="ECO:0000313" key="3">
    <source>
        <dbReference type="Proteomes" id="UP000250140"/>
    </source>
</evidence>
<dbReference type="Pfam" id="PF09346">
    <property type="entry name" value="SMI1_KNR4"/>
    <property type="match status" value="1"/>
</dbReference>
<protein>
    <recommendedName>
        <fullName evidence="1">Knr4/Smi1-like domain-containing protein</fullName>
    </recommendedName>
</protein>
<proteinExistence type="predicted"/>